<evidence type="ECO:0000256" key="1">
    <source>
        <dbReference type="ARBA" id="ARBA00021526"/>
    </source>
</evidence>
<feature type="coiled-coil region" evidence="6">
    <location>
        <begin position="441"/>
        <end position="475"/>
    </location>
</feature>
<evidence type="ECO:0000256" key="5">
    <source>
        <dbReference type="PROSITE-ProRule" id="PRU00024"/>
    </source>
</evidence>
<organism evidence="10 11">
    <name type="scientific">Apodemus speciosus</name>
    <name type="common">Large Japanese field mouse</name>
    <dbReference type="NCBI Taxonomy" id="105296"/>
    <lineage>
        <taxon>Eukaryota</taxon>
        <taxon>Metazoa</taxon>
        <taxon>Chordata</taxon>
        <taxon>Craniata</taxon>
        <taxon>Vertebrata</taxon>
        <taxon>Euteleostomi</taxon>
        <taxon>Mammalia</taxon>
        <taxon>Eutheria</taxon>
        <taxon>Euarchontoglires</taxon>
        <taxon>Glires</taxon>
        <taxon>Rodentia</taxon>
        <taxon>Myomorpha</taxon>
        <taxon>Muroidea</taxon>
        <taxon>Muridae</taxon>
        <taxon>Murinae</taxon>
        <taxon>Apodemus</taxon>
    </lineage>
</organism>
<dbReference type="InterPro" id="IPR013083">
    <property type="entry name" value="Znf_RING/FYVE/PHD"/>
</dbReference>
<feature type="domain" description="RING-type" evidence="8">
    <location>
        <begin position="25"/>
        <end position="64"/>
    </location>
</feature>
<evidence type="ECO:0000256" key="6">
    <source>
        <dbReference type="SAM" id="Coils"/>
    </source>
</evidence>
<dbReference type="InterPro" id="IPR039320">
    <property type="entry name" value="RNF207"/>
</dbReference>
<comment type="caution">
    <text evidence="10">The sequence shown here is derived from an EMBL/GenBank/DDBJ whole genome shotgun (WGS) entry which is preliminary data.</text>
</comment>
<dbReference type="Pfam" id="PF00643">
    <property type="entry name" value="zf-B_box"/>
    <property type="match status" value="1"/>
</dbReference>
<name>A0ABQ0EQG7_APOSI</name>
<evidence type="ECO:0000313" key="11">
    <source>
        <dbReference type="Proteomes" id="UP001623349"/>
    </source>
</evidence>
<dbReference type="Gene3D" id="3.30.160.60">
    <property type="entry name" value="Classic Zinc Finger"/>
    <property type="match status" value="1"/>
</dbReference>
<dbReference type="Gene3D" id="3.30.40.10">
    <property type="entry name" value="Zinc/RING finger domain, C3HC4 (zinc finger)"/>
    <property type="match status" value="1"/>
</dbReference>
<dbReference type="InterPro" id="IPR017907">
    <property type="entry name" value="Znf_RING_CS"/>
</dbReference>
<feature type="domain" description="B box-type" evidence="9">
    <location>
        <begin position="93"/>
        <end position="145"/>
    </location>
</feature>
<dbReference type="CDD" id="cd19814">
    <property type="entry name" value="Bbox1_RNF207-like"/>
    <property type="match status" value="1"/>
</dbReference>
<evidence type="ECO:0000256" key="7">
    <source>
        <dbReference type="SAM" id="MobiDB-lite"/>
    </source>
</evidence>
<sequence>MSGAIFAPLEGLGALDAASGHPLVCPLCHSQYERPCLLDCFHEFCAGCLRGRATDGRLSCPLCQHQTLVKGPSGLPPVDRLLQFLVDSSGDGAEAVHCANCDLECSQQDAETTYFCNTCGQPLCARCREETHRARMFARHDIVALGQRNRDVIQKCTLHSEPYIMFSTDKKSLLCIRCFRDMQRESRAHCVDLESAYVQGCERLEQAVLAVKALQTATKEAIALLQAMVEEVRRSAAEEEAAIHALFGSMQALWEVMAEPRTRVSGGLSLPGQTGGEESAAAAGCAETGLQMPRSSRWRRHPLPWRPCSLACPSPSQYEEKDKAFKEQLTHLASLLPTLQVHLVICSSFLSLASKAEFLDLGYELMERLQGIVTRPHRLRPAQSSKGLAAGSSPKVLKTPSCPSPVGKMSGSPVQKPSPHRSISTKVLLAEGEDTPFTEHCRHYEDSYRGLQVEVQNLKDQVQELHRDLTKHHSLIKAEIMGEILHRSLLLDTQIASEYTFMEGMRATFQEIWEDSYQRVATQQEIYEAQLHDLLQLRQENAYLATVTKQITPYIRSIERVKERLEPRQHTCATGTRVEKRGTFLWKDASFLFQGPVDEHTERGQNMYDETPARADPGCTTEKRDKASEPNGSSWALPEGPSLKNQDHLRPKLDAGDEGWRAGSGPKGACYQA</sequence>
<dbReference type="InterPro" id="IPR000315">
    <property type="entry name" value="Znf_B-box"/>
</dbReference>
<keyword evidence="4" id="KW-0862">Zinc</keyword>
<dbReference type="PROSITE" id="PS00518">
    <property type="entry name" value="ZF_RING_1"/>
    <property type="match status" value="1"/>
</dbReference>
<feature type="region of interest" description="Disordered" evidence="7">
    <location>
        <begin position="600"/>
        <end position="673"/>
    </location>
</feature>
<dbReference type="PANTHER" id="PTHR22635">
    <property type="entry name" value="RING FINGER PROTEIN 207"/>
    <property type="match status" value="1"/>
</dbReference>
<protein>
    <recommendedName>
        <fullName evidence="1">RING finger protein 207</fullName>
    </recommendedName>
</protein>
<feature type="region of interest" description="Disordered" evidence="7">
    <location>
        <begin position="380"/>
        <end position="421"/>
    </location>
</feature>
<evidence type="ECO:0000259" key="9">
    <source>
        <dbReference type="PROSITE" id="PS50119"/>
    </source>
</evidence>
<dbReference type="PANTHER" id="PTHR22635:SF0">
    <property type="entry name" value="RING FINGER PROTEIN 207"/>
    <property type="match status" value="1"/>
</dbReference>
<dbReference type="SMART" id="SM00336">
    <property type="entry name" value="BBOX"/>
    <property type="match status" value="1"/>
</dbReference>
<dbReference type="InterPro" id="IPR001841">
    <property type="entry name" value="Znf_RING"/>
</dbReference>
<dbReference type="PROSITE" id="PS50089">
    <property type="entry name" value="ZF_RING_2"/>
    <property type="match status" value="1"/>
</dbReference>
<evidence type="ECO:0000256" key="3">
    <source>
        <dbReference type="ARBA" id="ARBA00022771"/>
    </source>
</evidence>
<accession>A0ABQ0EQG7</accession>
<keyword evidence="6" id="KW-0175">Coiled coil</keyword>
<keyword evidence="2" id="KW-0479">Metal-binding</keyword>
<dbReference type="EMBL" id="BAAFST010000004">
    <property type="protein sequence ID" value="GAB1289299.1"/>
    <property type="molecule type" value="Genomic_DNA"/>
</dbReference>
<keyword evidence="3 5" id="KW-0863">Zinc-finger</keyword>
<keyword evidence="11" id="KW-1185">Reference proteome</keyword>
<feature type="compositionally biased region" description="Basic and acidic residues" evidence="7">
    <location>
        <begin position="645"/>
        <end position="660"/>
    </location>
</feature>
<evidence type="ECO:0000256" key="4">
    <source>
        <dbReference type="ARBA" id="ARBA00022833"/>
    </source>
</evidence>
<proteinExistence type="predicted"/>
<dbReference type="Pfam" id="PF00097">
    <property type="entry name" value="zf-C3HC4"/>
    <property type="match status" value="1"/>
</dbReference>
<dbReference type="SUPFAM" id="SSF57850">
    <property type="entry name" value="RING/U-box"/>
    <property type="match status" value="1"/>
</dbReference>
<dbReference type="Proteomes" id="UP001623349">
    <property type="component" value="Unassembled WGS sequence"/>
</dbReference>
<evidence type="ECO:0000259" key="8">
    <source>
        <dbReference type="PROSITE" id="PS50089"/>
    </source>
</evidence>
<dbReference type="PROSITE" id="PS50119">
    <property type="entry name" value="ZF_BBOX"/>
    <property type="match status" value="1"/>
</dbReference>
<dbReference type="Gene3D" id="1.20.58.1540">
    <property type="entry name" value="Actin interacting protein 3, C-terminal domain"/>
    <property type="match status" value="1"/>
</dbReference>
<dbReference type="InterPro" id="IPR018957">
    <property type="entry name" value="Znf_C3HC4_RING-type"/>
</dbReference>
<evidence type="ECO:0000313" key="10">
    <source>
        <dbReference type="EMBL" id="GAB1289299.1"/>
    </source>
</evidence>
<dbReference type="SMART" id="SM00184">
    <property type="entry name" value="RING"/>
    <property type="match status" value="1"/>
</dbReference>
<reference evidence="10 11" key="1">
    <citation type="submission" date="2024-08" db="EMBL/GenBank/DDBJ databases">
        <title>The draft genome of Apodemus speciosus.</title>
        <authorList>
            <person name="Nabeshima K."/>
            <person name="Suzuki S."/>
            <person name="Onuma M."/>
        </authorList>
    </citation>
    <scope>NUCLEOTIDE SEQUENCE [LARGE SCALE GENOMIC DNA]</scope>
    <source>
        <strain evidence="10">IB14-021</strain>
    </source>
</reference>
<gene>
    <name evidence="10" type="ORF">APTSU1_000452900</name>
</gene>
<evidence type="ECO:0000256" key="2">
    <source>
        <dbReference type="ARBA" id="ARBA00022723"/>
    </source>
</evidence>